<proteinExistence type="predicted"/>
<dbReference type="PANTHER" id="PTHR33099">
    <property type="entry name" value="FE2OG DIOXYGENASE DOMAIN-CONTAINING PROTEIN"/>
    <property type="match status" value="1"/>
</dbReference>
<dbReference type="PANTHER" id="PTHR33099:SF7">
    <property type="entry name" value="MYND-TYPE DOMAIN-CONTAINING PROTEIN"/>
    <property type="match status" value="1"/>
</dbReference>
<dbReference type="Proteomes" id="UP000663297">
    <property type="component" value="Chromosome 3"/>
</dbReference>
<evidence type="ECO:0000313" key="2">
    <source>
        <dbReference type="EMBL" id="QPC64658.1"/>
    </source>
</evidence>
<protein>
    <submittedName>
        <fullName evidence="2">Uncharacterized protein</fullName>
    </submittedName>
</protein>
<feature type="compositionally biased region" description="Low complexity" evidence="1">
    <location>
        <begin position="1"/>
        <end position="12"/>
    </location>
</feature>
<accession>A0A7S8HX84</accession>
<evidence type="ECO:0000256" key="1">
    <source>
        <dbReference type="SAM" id="MobiDB-lite"/>
    </source>
</evidence>
<name>A0A7S8HX84_FUSCU</name>
<feature type="region of interest" description="Disordered" evidence="1">
    <location>
        <begin position="1"/>
        <end position="23"/>
    </location>
</feature>
<dbReference type="AlphaFoldDB" id="A0A7S8HX84"/>
<organism evidence="2 3">
    <name type="scientific">Fusarium culmorum</name>
    <dbReference type="NCBI Taxonomy" id="5516"/>
    <lineage>
        <taxon>Eukaryota</taxon>
        <taxon>Fungi</taxon>
        <taxon>Dikarya</taxon>
        <taxon>Ascomycota</taxon>
        <taxon>Pezizomycotina</taxon>
        <taxon>Sordariomycetes</taxon>
        <taxon>Hypocreomycetidae</taxon>
        <taxon>Hypocreales</taxon>
        <taxon>Nectriaceae</taxon>
        <taxon>Fusarium</taxon>
    </lineage>
</organism>
<evidence type="ECO:0000313" key="3">
    <source>
        <dbReference type="Proteomes" id="UP000663297"/>
    </source>
</evidence>
<dbReference type="EMBL" id="CP064749">
    <property type="protein sequence ID" value="QPC64658.1"/>
    <property type="molecule type" value="Genomic_DNA"/>
</dbReference>
<reference evidence="2" key="1">
    <citation type="submission" date="2020-11" db="EMBL/GenBank/DDBJ databases">
        <title>The chromosome-scale genome resource for two endophytic Fusarium species: F. culmorum and F. pseudograminearum.</title>
        <authorList>
            <person name="Yuan Z."/>
        </authorList>
    </citation>
    <scope>NUCLEOTIDE SEQUENCE</scope>
    <source>
        <strain evidence="2">Class2-1B</strain>
    </source>
</reference>
<gene>
    <name evidence="2" type="ORF">HYE67_006889</name>
</gene>
<sequence>MATVGVSASASGPGPGPVDFDDSSSVASDLSTLDFQGDFHTDLIDIILDIKPPGNISVNEVGKVALPLGESQARQAPFGKGADTFVDTSVRNTWELDPSQFTIGSVEWPAYLQIICRTAAQQMAPSAALRRFASQPLRHCIRRWLAQDQDSRQSPYVYHILEHEYTEANISYKTLKGPDMTRVAAIRQACNGLPVAIFLALVEKMESGSVAFAPYDLQYGDDSDTSYHHIDDVLESDLSVKITKDLDGNVL</sequence>